<organism evidence="1 2">
    <name type="scientific">Gigaspora margarita</name>
    <dbReference type="NCBI Taxonomy" id="4874"/>
    <lineage>
        <taxon>Eukaryota</taxon>
        <taxon>Fungi</taxon>
        <taxon>Fungi incertae sedis</taxon>
        <taxon>Mucoromycota</taxon>
        <taxon>Glomeromycotina</taxon>
        <taxon>Glomeromycetes</taxon>
        <taxon>Diversisporales</taxon>
        <taxon>Gigasporaceae</taxon>
        <taxon>Gigaspora</taxon>
    </lineage>
</organism>
<dbReference type="EMBL" id="CAJVQB010024780">
    <property type="protein sequence ID" value="CAG8804914.1"/>
    <property type="molecule type" value="Genomic_DNA"/>
</dbReference>
<evidence type="ECO:0000313" key="2">
    <source>
        <dbReference type="Proteomes" id="UP000789901"/>
    </source>
</evidence>
<gene>
    <name evidence="1" type="ORF">GMARGA_LOCUS23964</name>
</gene>
<protein>
    <submittedName>
        <fullName evidence="1">5184_t:CDS:1</fullName>
    </submittedName>
</protein>
<accession>A0ABN7VX92</accession>
<sequence length="351" mass="41968">MSLPEDLSMDYLDSNSLRLVYNLIELGLEEYKDNELVLDTVHDLMQFFKQSNYICYLISRKKDLKTCYEKVEFKNFFKRYFQIRALEKPELELFLKAQLMAFEINNKNKEPHRQNYRYTIQKHLQEKGLTERTHGNTGHYGNINRLPSPMRHKNESEPFIYLPTGNTYNSVYNEFKKHFYNENGKNTQIISYFTFRRLWYEIILYLKIQPPASDLCEVCKTFKAKLVVAKSDIEEYNQIKTQYNQHCNTADRERQHYNDNINKSTKDLSIAYICYDWAQCVSVLYSLQQVGTIYFKNLFSVYLFGVYKTEEENKFPEGTSKEANTTLNIVYYFLHKFACEEKKMHIPCNNC</sequence>
<evidence type="ECO:0000313" key="1">
    <source>
        <dbReference type="EMBL" id="CAG8804914.1"/>
    </source>
</evidence>
<name>A0ABN7VX92_GIGMA</name>
<keyword evidence="2" id="KW-1185">Reference proteome</keyword>
<dbReference type="PANTHER" id="PTHR34415">
    <property type="entry name" value="INTEGRASE CATALYTIC DOMAIN-CONTAINING PROTEIN"/>
    <property type="match status" value="1"/>
</dbReference>
<dbReference type="Proteomes" id="UP000789901">
    <property type="component" value="Unassembled WGS sequence"/>
</dbReference>
<feature type="non-terminal residue" evidence="1">
    <location>
        <position position="351"/>
    </location>
</feature>
<reference evidence="1 2" key="1">
    <citation type="submission" date="2021-06" db="EMBL/GenBank/DDBJ databases">
        <authorList>
            <person name="Kallberg Y."/>
            <person name="Tangrot J."/>
            <person name="Rosling A."/>
        </authorList>
    </citation>
    <scope>NUCLEOTIDE SEQUENCE [LARGE SCALE GENOMIC DNA]</scope>
    <source>
        <strain evidence="1 2">120-4 pot B 10/14</strain>
    </source>
</reference>
<dbReference type="PANTHER" id="PTHR34415:SF1">
    <property type="entry name" value="INTEGRASE CATALYTIC DOMAIN-CONTAINING PROTEIN"/>
    <property type="match status" value="1"/>
</dbReference>
<comment type="caution">
    <text evidence="1">The sequence shown here is derived from an EMBL/GenBank/DDBJ whole genome shotgun (WGS) entry which is preliminary data.</text>
</comment>
<proteinExistence type="predicted"/>